<keyword evidence="3" id="KW-0804">Transcription</keyword>
<dbReference type="SMART" id="SM00895">
    <property type="entry name" value="FCD"/>
    <property type="match status" value="1"/>
</dbReference>
<reference evidence="5 6" key="1">
    <citation type="submission" date="2016-10" db="EMBL/GenBank/DDBJ databases">
        <authorList>
            <person name="de Groot N.N."/>
        </authorList>
    </citation>
    <scope>NUCLEOTIDE SEQUENCE [LARGE SCALE GENOMIC DNA]</scope>
    <source>
        <strain evidence="5 6">CGMCC 1.3401</strain>
    </source>
</reference>
<accession>A0A1G4TEI9</accession>
<evidence type="ECO:0000256" key="1">
    <source>
        <dbReference type="ARBA" id="ARBA00023015"/>
    </source>
</evidence>
<evidence type="ECO:0000313" key="6">
    <source>
        <dbReference type="Proteomes" id="UP000199542"/>
    </source>
</evidence>
<dbReference type="Gene3D" id="1.10.10.10">
    <property type="entry name" value="Winged helix-like DNA-binding domain superfamily/Winged helix DNA-binding domain"/>
    <property type="match status" value="1"/>
</dbReference>
<dbReference type="InterPro" id="IPR008920">
    <property type="entry name" value="TF_FadR/GntR_C"/>
</dbReference>
<keyword evidence="1" id="KW-0805">Transcription regulation</keyword>
<dbReference type="InterPro" id="IPR011711">
    <property type="entry name" value="GntR_C"/>
</dbReference>
<keyword evidence="2 5" id="KW-0238">DNA-binding</keyword>
<dbReference type="PANTHER" id="PTHR43537">
    <property type="entry name" value="TRANSCRIPTIONAL REGULATOR, GNTR FAMILY"/>
    <property type="match status" value="1"/>
</dbReference>
<dbReference type="Pfam" id="PF00392">
    <property type="entry name" value="GntR"/>
    <property type="match status" value="1"/>
</dbReference>
<evidence type="ECO:0000259" key="4">
    <source>
        <dbReference type="PROSITE" id="PS50949"/>
    </source>
</evidence>
<dbReference type="PANTHER" id="PTHR43537:SF5">
    <property type="entry name" value="UXU OPERON TRANSCRIPTIONAL REGULATOR"/>
    <property type="match status" value="1"/>
</dbReference>
<sequence length="247" mass="27911">MGICDRRCEGWDLRMRRSRERLAQQLIDQMRAQIESGKLKEGDQLPTEPQLEATFGVSRTVVREAIADLRSAGYVRPIQGKGVFVSNPSAQKAFSLTPVEIKSIPETLELLEFRMAAEGEAAAIAAYRRTAEQEAAIRAANRKMAQMIEDGAPTVEADYEFHMAIAAATNNRFYVDVLRHFGPRAIPRGQFPTLPEAHDRAYLDKVHAEHIEILEAIADQEPERARQAMRAHLLASQRRYRMLAEQQ</sequence>
<evidence type="ECO:0000256" key="3">
    <source>
        <dbReference type="ARBA" id="ARBA00023163"/>
    </source>
</evidence>
<evidence type="ECO:0000313" key="5">
    <source>
        <dbReference type="EMBL" id="SCW79782.1"/>
    </source>
</evidence>
<dbReference type="GO" id="GO:0003700">
    <property type="term" value="F:DNA-binding transcription factor activity"/>
    <property type="evidence" value="ECO:0007669"/>
    <property type="project" value="InterPro"/>
</dbReference>
<proteinExistence type="predicted"/>
<dbReference type="SUPFAM" id="SSF48008">
    <property type="entry name" value="GntR ligand-binding domain-like"/>
    <property type="match status" value="1"/>
</dbReference>
<dbReference type="EMBL" id="FMTM01000009">
    <property type="protein sequence ID" value="SCW79782.1"/>
    <property type="molecule type" value="Genomic_DNA"/>
</dbReference>
<dbReference type="SUPFAM" id="SSF46785">
    <property type="entry name" value="Winged helix' DNA-binding domain"/>
    <property type="match status" value="1"/>
</dbReference>
<feature type="domain" description="HTH gntR-type" evidence="4">
    <location>
        <begin position="20"/>
        <end position="88"/>
    </location>
</feature>
<dbReference type="Gene3D" id="1.20.120.530">
    <property type="entry name" value="GntR ligand-binding domain-like"/>
    <property type="match status" value="1"/>
</dbReference>
<dbReference type="InterPro" id="IPR000524">
    <property type="entry name" value="Tscrpt_reg_HTH_GntR"/>
</dbReference>
<name>A0A1G4TEI9_9HYPH</name>
<dbReference type="CDD" id="cd07377">
    <property type="entry name" value="WHTH_GntR"/>
    <property type="match status" value="1"/>
</dbReference>
<gene>
    <name evidence="5" type="ORF">SAMN02927900_05055</name>
</gene>
<dbReference type="GO" id="GO:0003677">
    <property type="term" value="F:DNA binding"/>
    <property type="evidence" value="ECO:0007669"/>
    <property type="project" value="UniProtKB-KW"/>
</dbReference>
<protein>
    <submittedName>
        <fullName evidence="5">DNA-binding transcriptional regulator, FadR family</fullName>
    </submittedName>
</protein>
<dbReference type="SMART" id="SM00345">
    <property type="entry name" value="HTH_GNTR"/>
    <property type="match status" value="1"/>
</dbReference>
<organism evidence="5 6">
    <name type="scientific">Rhizobium mongolense subsp. loessense</name>
    <dbReference type="NCBI Taxonomy" id="158890"/>
    <lineage>
        <taxon>Bacteria</taxon>
        <taxon>Pseudomonadati</taxon>
        <taxon>Pseudomonadota</taxon>
        <taxon>Alphaproteobacteria</taxon>
        <taxon>Hyphomicrobiales</taxon>
        <taxon>Rhizobiaceae</taxon>
        <taxon>Rhizobium/Agrobacterium group</taxon>
        <taxon>Rhizobium</taxon>
    </lineage>
</organism>
<dbReference type="Pfam" id="PF07729">
    <property type="entry name" value="FCD"/>
    <property type="match status" value="1"/>
</dbReference>
<evidence type="ECO:0000256" key="2">
    <source>
        <dbReference type="ARBA" id="ARBA00023125"/>
    </source>
</evidence>
<dbReference type="Proteomes" id="UP000199542">
    <property type="component" value="Unassembled WGS sequence"/>
</dbReference>
<dbReference type="PROSITE" id="PS50949">
    <property type="entry name" value="HTH_GNTR"/>
    <property type="match status" value="1"/>
</dbReference>
<dbReference type="PRINTS" id="PR00035">
    <property type="entry name" value="HTHGNTR"/>
</dbReference>
<dbReference type="AlphaFoldDB" id="A0A1G4TEI9"/>
<dbReference type="InterPro" id="IPR036388">
    <property type="entry name" value="WH-like_DNA-bd_sf"/>
</dbReference>
<dbReference type="InterPro" id="IPR036390">
    <property type="entry name" value="WH_DNA-bd_sf"/>
</dbReference>